<evidence type="ECO:0000313" key="3">
    <source>
        <dbReference type="Proteomes" id="UP000031443"/>
    </source>
</evidence>
<gene>
    <name evidence="2" type="ORF">UY3_13999</name>
</gene>
<protein>
    <submittedName>
        <fullName evidence="2">Uncharacterized protein</fullName>
    </submittedName>
</protein>
<dbReference type="Proteomes" id="UP000031443">
    <property type="component" value="Unassembled WGS sequence"/>
</dbReference>
<organism evidence="2 3">
    <name type="scientific">Chelonia mydas</name>
    <name type="common">Green sea-turtle</name>
    <name type="synonym">Chelonia agassizi</name>
    <dbReference type="NCBI Taxonomy" id="8469"/>
    <lineage>
        <taxon>Eukaryota</taxon>
        <taxon>Metazoa</taxon>
        <taxon>Chordata</taxon>
        <taxon>Craniata</taxon>
        <taxon>Vertebrata</taxon>
        <taxon>Euteleostomi</taxon>
        <taxon>Archelosauria</taxon>
        <taxon>Testudinata</taxon>
        <taxon>Testudines</taxon>
        <taxon>Cryptodira</taxon>
        <taxon>Durocryptodira</taxon>
        <taxon>Americhelydia</taxon>
        <taxon>Chelonioidea</taxon>
        <taxon>Cheloniidae</taxon>
        <taxon>Chelonia</taxon>
    </lineage>
</organism>
<proteinExistence type="predicted"/>
<feature type="compositionally biased region" description="Basic residues" evidence="1">
    <location>
        <begin position="48"/>
        <end position="60"/>
    </location>
</feature>
<reference evidence="3" key="1">
    <citation type="journal article" date="2013" name="Nat. Genet.">
        <title>The draft genomes of soft-shell turtle and green sea turtle yield insights into the development and evolution of the turtle-specific body plan.</title>
        <authorList>
            <person name="Wang Z."/>
            <person name="Pascual-Anaya J."/>
            <person name="Zadissa A."/>
            <person name="Li W."/>
            <person name="Niimura Y."/>
            <person name="Huang Z."/>
            <person name="Li C."/>
            <person name="White S."/>
            <person name="Xiong Z."/>
            <person name="Fang D."/>
            <person name="Wang B."/>
            <person name="Ming Y."/>
            <person name="Chen Y."/>
            <person name="Zheng Y."/>
            <person name="Kuraku S."/>
            <person name="Pignatelli M."/>
            <person name="Herrero J."/>
            <person name="Beal K."/>
            <person name="Nozawa M."/>
            <person name="Li Q."/>
            <person name="Wang J."/>
            <person name="Zhang H."/>
            <person name="Yu L."/>
            <person name="Shigenobu S."/>
            <person name="Wang J."/>
            <person name="Liu J."/>
            <person name="Flicek P."/>
            <person name="Searle S."/>
            <person name="Wang J."/>
            <person name="Kuratani S."/>
            <person name="Yin Y."/>
            <person name="Aken B."/>
            <person name="Zhang G."/>
            <person name="Irie N."/>
        </authorList>
    </citation>
    <scope>NUCLEOTIDE SEQUENCE [LARGE SCALE GENOMIC DNA]</scope>
</reference>
<evidence type="ECO:0000313" key="2">
    <source>
        <dbReference type="EMBL" id="EMP28871.1"/>
    </source>
</evidence>
<dbReference type="AlphaFoldDB" id="M7ATZ7"/>
<feature type="region of interest" description="Disordered" evidence="1">
    <location>
        <begin position="47"/>
        <end position="87"/>
    </location>
</feature>
<evidence type="ECO:0000256" key="1">
    <source>
        <dbReference type="SAM" id="MobiDB-lite"/>
    </source>
</evidence>
<sequence length="87" mass="9564">MLPLLGPIAASAETQGAFYTANSPTDLFKIGPTLQIWILSYWPVSTNKPRKKKKKRKNKRTAAGETPVVNYGPVQPPPEPFQGQENG</sequence>
<name>M7ATZ7_CHEMY</name>
<accession>M7ATZ7</accession>
<dbReference type="EMBL" id="KB559791">
    <property type="protein sequence ID" value="EMP28871.1"/>
    <property type="molecule type" value="Genomic_DNA"/>
</dbReference>
<keyword evidence="3" id="KW-1185">Reference proteome</keyword>